<protein>
    <submittedName>
        <fullName evidence="2">Uncharacterized protein</fullName>
    </submittedName>
</protein>
<gene>
    <name evidence="2" type="ORF">LY79DRAFT_570080</name>
</gene>
<dbReference type="GeneID" id="85443356"/>
<feature type="region of interest" description="Disordered" evidence="1">
    <location>
        <begin position="1"/>
        <end position="68"/>
    </location>
</feature>
<keyword evidence="3" id="KW-1185">Reference proteome</keyword>
<comment type="caution">
    <text evidence="2">The sequence shown here is derived from an EMBL/GenBank/DDBJ whole genome shotgun (WGS) entry which is preliminary data.</text>
</comment>
<dbReference type="EMBL" id="JAHLJV010000107">
    <property type="protein sequence ID" value="KAK1570288.1"/>
    <property type="molecule type" value="Genomic_DNA"/>
</dbReference>
<dbReference type="AlphaFoldDB" id="A0AAD8UZW0"/>
<dbReference type="Proteomes" id="UP001230504">
    <property type="component" value="Unassembled WGS sequence"/>
</dbReference>
<accession>A0AAD8UZW0</accession>
<organism evidence="2 3">
    <name type="scientific">Colletotrichum navitas</name>
    <dbReference type="NCBI Taxonomy" id="681940"/>
    <lineage>
        <taxon>Eukaryota</taxon>
        <taxon>Fungi</taxon>
        <taxon>Dikarya</taxon>
        <taxon>Ascomycota</taxon>
        <taxon>Pezizomycotina</taxon>
        <taxon>Sordariomycetes</taxon>
        <taxon>Hypocreomycetidae</taxon>
        <taxon>Glomerellales</taxon>
        <taxon>Glomerellaceae</taxon>
        <taxon>Colletotrichum</taxon>
        <taxon>Colletotrichum graminicola species complex</taxon>
    </lineage>
</organism>
<sequence>MVVVLPYKPAVPNQKASASDPGLVSQLAYSPDTHQPDTNKHLSLTSPDNRQARPAQEPSYPLLRMRHP</sequence>
<name>A0AAD8UZW0_9PEZI</name>
<reference evidence="2" key="1">
    <citation type="submission" date="2021-06" db="EMBL/GenBank/DDBJ databases">
        <title>Comparative genomics, transcriptomics and evolutionary studies reveal genomic signatures of adaptation to plant cell wall in hemibiotrophic fungi.</title>
        <authorList>
            <consortium name="DOE Joint Genome Institute"/>
            <person name="Baroncelli R."/>
            <person name="Diaz J.F."/>
            <person name="Benocci T."/>
            <person name="Peng M."/>
            <person name="Battaglia E."/>
            <person name="Haridas S."/>
            <person name="Andreopoulos W."/>
            <person name="Labutti K."/>
            <person name="Pangilinan J."/>
            <person name="Floch G.L."/>
            <person name="Makela M.R."/>
            <person name="Henrissat B."/>
            <person name="Grigoriev I.V."/>
            <person name="Crouch J.A."/>
            <person name="De Vries R.P."/>
            <person name="Sukno S.A."/>
            <person name="Thon M.R."/>
        </authorList>
    </citation>
    <scope>NUCLEOTIDE SEQUENCE</scope>
    <source>
        <strain evidence="2">CBS 125086</strain>
    </source>
</reference>
<evidence type="ECO:0000313" key="2">
    <source>
        <dbReference type="EMBL" id="KAK1570288.1"/>
    </source>
</evidence>
<evidence type="ECO:0000256" key="1">
    <source>
        <dbReference type="SAM" id="MobiDB-lite"/>
    </source>
</evidence>
<dbReference type="RefSeq" id="XP_060408424.1">
    <property type="nucleotide sequence ID" value="XM_060559116.1"/>
</dbReference>
<proteinExistence type="predicted"/>
<evidence type="ECO:0000313" key="3">
    <source>
        <dbReference type="Proteomes" id="UP001230504"/>
    </source>
</evidence>